<comment type="caution">
    <text evidence="2">The sequence shown here is derived from an EMBL/GenBank/DDBJ whole genome shotgun (WGS) entry which is preliminary data.</text>
</comment>
<dbReference type="Proteomes" id="UP000572722">
    <property type="component" value="Unassembled WGS sequence"/>
</dbReference>
<organism evidence="2 3">
    <name type="scientific">Vibrio tubiashii</name>
    <dbReference type="NCBI Taxonomy" id="29498"/>
    <lineage>
        <taxon>Bacteria</taxon>
        <taxon>Pseudomonadati</taxon>
        <taxon>Pseudomonadota</taxon>
        <taxon>Gammaproteobacteria</taxon>
        <taxon>Vibrionales</taxon>
        <taxon>Vibrionaceae</taxon>
        <taxon>Vibrio</taxon>
        <taxon>Vibrio oreintalis group</taxon>
    </lineage>
</organism>
<dbReference type="AlphaFoldDB" id="A0AAE5GTS9"/>
<accession>A0AAE5GTS9</accession>
<keyword evidence="1" id="KW-1133">Transmembrane helix</keyword>
<keyword evidence="1" id="KW-0812">Transmembrane</keyword>
<sequence>MIHWFTTVFSQPAQKAQLFSILLSALVAFSVLLLNQWFTSRRARKDHMINKIEEFYEAIGEYEKCAFELFSTMFSYSEDQTQFQEVLDRLQTSVQRVEMYIGLHFPEISFDTKAHSKLMQTAYYNLSDAKARRKGLDFGDMDDHRKQMDHVNQLLDKVRENTSRIKTDAQVLMKRHKH</sequence>
<dbReference type="RefSeq" id="WP_025537041.1">
    <property type="nucleotide sequence ID" value="NZ_VTXO01000009.1"/>
</dbReference>
<evidence type="ECO:0000313" key="3">
    <source>
        <dbReference type="Proteomes" id="UP000572722"/>
    </source>
</evidence>
<protein>
    <submittedName>
        <fullName evidence="2">Uncharacterized protein</fullName>
    </submittedName>
</protein>
<evidence type="ECO:0000256" key="1">
    <source>
        <dbReference type="SAM" id="Phobius"/>
    </source>
</evidence>
<evidence type="ECO:0000313" key="2">
    <source>
        <dbReference type="EMBL" id="NOI82687.1"/>
    </source>
</evidence>
<keyword evidence="1" id="KW-0472">Membrane</keyword>
<dbReference type="EMBL" id="VTXO01000009">
    <property type="protein sequence ID" value="NOI82687.1"/>
    <property type="molecule type" value="Genomic_DNA"/>
</dbReference>
<name>A0AAE5GTS9_9VIBR</name>
<proteinExistence type="predicted"/>
<reference evidence="2 3" key="1">
    <citation type="submission" date="2019-08" db="EMBL/GenBank/DDBJ databases">
        <title>Draft genome sequencing and comparative genomics of hatchery-associated Vibrios.</title>
        <authorList>
            <person name="Kehlet-Delgado H."/>
            <person name="Mueller R.S."/>
        </authorList>
    </citation>
    <scope>NUCLEOTIDE SEQUENCE [LARGE SCALE GENOMIC DNA]</scope>
    <source>
        <strain evidence="2 3">01-65-5-1</strain>
    </source>
</reference>
<gene>
    <name evidence="2" type="ORF">F0237_18635</name>
</gene>
<feature type="transmembrane region" description="Helical" evidence="1">
    <location>
        <begin position="18"/>
        <end position="38"/>
    </location>
</feature>